<evidence type="ECO:0000256" key="2">
    <source>
        <dbReference type="SAM" id="MobiDB-lite"/>
    </source>
</evidence>
<keyword evidence="5" id="KW-1185">Reference proteome</keyword>
<dbReference type="GeneID" id="123406362"/>
<dbReference type="KEGG" id="hvg:123406362"/>
<evidence type="ECO:0000256" key="1">
    <source>
        <dbReference type="ARBA" id="ARBA00022734"/>
    </source>
</evidence>
<dbReference type="Proteomes" id="UP000011116">
    <property type="component" value="Chromosome 6H"/>
</dbReference>
<gene>
    <name evidence="4" type="primary">LOC123406362</name>
</gene>
<dbReference type="Pfam" id="PF01419">
    <property type="entry name" value="Jacalin"/>
    <property type="match status" value="1"/>
</dbReference>
<dbReference type="AlphaFoldDB" id="A0A8I6YY01"/>
<dbReference type="Gramene" id="HORVU.MOREX.r2.6HG0448100.1">
    <property type="protein sequence ID" value="HORVU.MOREX.r2.6HG0448100.1"/>
    <property type="gene ID" value="HORVU.MOREX.r2.6HG0448100"/>
</dbReference>
<dbReference type="EnsemblPlants" id="HORVU.MOREX.r3.6HG0538740.1">
    <property type="protein sequence ID" value="HORVU.MOREX.r3.6HG0538740.1"/>
    <property type="gene ID" value="HORVU.MOREX.r3.6HG0538740"/>
</dbReference>
<dbReference type="InterPro" id="IPR036404">
    <property type="entry name" value="Jacalin-like_lectin_dom_sf"/>
</dbReference>
<dbReference type="RefSeq" id="XP_044955806.1">
    <property type="nucleotide sequence ID" value="XM_045099871.1"/>
</dbReference>
<name>A0A8I6YY01_HORVV</name>
<proteinExistence type="predicted"/>
<keyword evidence="1" id="KW-0430">Lectin</keyword>
<dbReference type="SUPFAM" id="SSF51101">
    <property type="entry name" value="Mannose-binding lectins"/>
    <property type="match status" value="1"/>
</dbReference>
<sequence>MATSLKKHGPHGCNEGSAFDVEPSKPPKTLTNINIWSNDGPDGKINAISFNYIDNNGDEVQKGTYGKEAGTKHSIPIGQGEYLTNISGYICPCISALNFKTSKNKPYGQFGKFPNTGDTSFVIDVDQDSIVALFGRYDDQIRAIGASSGPRLDQ</sequence>
<reference evidence="4" key="3">
    <citation type="submission" date="2022-01" db="UniProtKB">
        <authorList>
            <consortium name="EnsemblPlants"/>
        </authorList>
    </citation>
    <scope>IDENTIFICATION</scope>
    <source>
        <strain evidence="4">subsp. vulgare</strain>
    </source>
</reference>
<organism evidence="4 5">
    <name type="scientific">Hordeum vulgare subsp. vulgare</name>
    <name type="common">Domesticated barley</name>
    <dbReference type="NCBI Taxonomy" id="112509"/>
    <lineage>
        <taxon>Eukaryota</taxon>
        <taxon>Viridiplantae</taxon>
        <taxon>Streptophyta</taxon>
        <taxon>Embryophyta</taxon>
        <taxon>Tracheophyta</taxon>
        <taxon>Spermatophyta</taxon>
        <taxon>Magnoliopsida</taxon>
        <taxon>Liliopsida</taxon>
        <taxon>Poales</taxon>
        <taxon>Poaceae</taxon>
        <taxon>BOP clade</taxon>
        <taxon>Pooideae</taxon>
        <taxon>Triticodae</taxon>
        <taxon>Triticeae</taxon>
        <taxon>Hordeinae</taxon>
        <taxon>Hordeum</taxon>
    </lineage>
</organism>
<dbReference type="PROSITE" id="PS51752">
    <property type="entry name" value="JACALIN_LECTIN"/>
    <property type="match status" value="1"/>
</dbReference>
<dbReference type="Gramene" id="HORVU.MOREX.r3.6HG0538740.1">
    <property type="protein sequence ID" value="HORVU.MOREX.r3.6HG0538740.1"/>
    <property type="gene ID" value="HORVU.MOREX.r3.6HG0538740"/>
</dbReference>
<dbReference type="SMART" id="SM00915">
    <property type="entry name" value="Jacalin"/>
    <property type="match status" value="1"/>
</dbReference>
<feature type="domain" description="Jacalin-type lectin" evidence="3">
    <location>
        <begin position="5"/>
        <end position="150"/>
    </location>
</feature>
<dbReference type="Gene3D" id="2.100.10.30">
    <property type="entry name" value="Jacalin-like lectin domain"/>
    <property type="match status" value="1"/>
</dbReference>
<reference evidence="4" key="2">
    <citation type="submission" date="2020-10" db="EMBL/GenBank/DDBJ databases">
        <authorList>
            <person name="Scholz U."/>
            <person name="Mascher M."/>
            <person name="Fiebig A."/>
        </authorList>
    </citation>
    <scope>NUCLEOTIDE SEQUENCE [LARGE SCALE GENOMIC DNA]</scope>
    <source>
        <strain evidence="4">cv. Morex</strain>
    </source>
</reference>
<accession>A0A8I6YY01</accession>
<dbReference type="InterPro" id="IPR001229">
    <property type="entry name" value="Jacalin-like_lectin_dom"/>
</dbReference>
<dbReference type="SMR" id="A0A8I6YY01"/>
<feature type="compositionally biased region" description="Basic residues" evidence="2">
    <location>
        <begin position="1"/>
        <end position="10"/>
    </location>
</feature>
<reference evidence="5" key="1">
    <citation type="journal article" date="2012" name="Nature">
        <title>A physical, genetic and functional sequence assembly of the barley genome.</title>
        <authorList>
            <consortium name="The International Barley Genome Sequencing Consortium"/>
            <person name="Mayer K.F."/>
            <person name="Waugh R."/>
            <person name="Brown J.W."/>
            <person name="Schulman A."/>
            <person name="Langridge P."/>
            <person name="Platzer M."/>
            <person name="Fincher G.B."/>
            <person name="Muehlbauer G.J."/>
            <person name="Sato K."/>
            <person name="Close T.J."/>
            <person name="Wise R.P."/>
            <person name="Stein N."/>
        </authorList>
    </citation>
    <scope>NUCLEOTIDE SEQUENCE [LARGE SCALE GENOMIC DNA]</scope>
    <source>
        <strain evidence="5">cv. Morex</strain>
    </source>
</reference>
<evidence type="ECO:0000313" key="4">
    <source>
        <dbReference type="EnsemblPlants" id="HORVU.MOREX.r3.6HG0538740.1"/>
    </source>
</evidence>
<evidence type="ECO:0000313" key="5">
    <source>
        <dbReference type="Proteomes" id="UP000011116"/>
    </source>
</evidence>
<dbReference type="PANTHER" id="PTHR46506">
    <property type="entry name" value="OS05G0143600 PROTEIN"/>
    <property type="match status" value="1"/>
</dbReference>
<evidence type="ECO:0000259" key="3">
    <source>
        <dbReference type="PROSITE" id="PS51752"/>
    </source>
</evidence>
<protein>
    <recommendedName>
        <fullName evidence="3">Jacalin-type lectin domain-containing protein</fullName>
    </recommendedName>
</protein>
<feature type="region of interest" description="Disordered" evidence="2">
    <location>
        <begin position="1"/>
        <end position="26"/>
    </location>
</feature>
<dbReference type="GO" id="GO:0030246">
    <property type="term" value="F:carbohydrate binding"/>
    <property type="evidence" value="ECO:0007669"/>
    <property type="project" value="UniProtKB-KW"/>
</dbReference>